<keyword evidence="2" id="KW-1185">Reference proteome</keyword>
<gene>
    <name evidence="1" type="ORF">OUZ56_001526</name>
</gene>
<evidence type="ECO:0000313" key="1">
    <source>
        <dbReference type="EMBL" id="KAK4019510.1"/>
    </source>
</evidence>
<accession>A0ABR0A3H7</accession>
<sequence length="145" mass="16491">MDKLGRPTPAAVRVEVFVEKLDLRHKVQMAKKSDTNVSDKSLERVGKNGGIKFRPTTYDRPGLNNSRRRLMAVRRWTNGIRVDEAAVSDGTAAATLWLDSIWMTIIFEVNGRHSSLQALPFVRVKISSKHYRSRDLTRERIISAT</sequence>
<reference evidence="1 2" key="1">
    <citation type="journal article" date="2023" name="Nucleic Acids Res.">
        <title>The hologenome of Daphnia magna reveals possible DNA methylation and microbiome-mediated evolution of the host genome.</title>
        <authorList>
            <person name="Chaturvedi A."/>
            <person name="Li X."/>
            <person name="Dhandapani V."/>
            <person name="Marshall H."/>
            <person name="Kissane S."/>
            <person name="Cuenca-Cambronero M."/>
            <person name="Asole G."/>
            <person name="Calvet F."/>
            <person name="Ruiz-Romero M."/>
            <person name="Marangio P."/>
            <person name="Guigo R."/>
            <person name="Rago D."/>
            <person name="Mirbahai L."/>
            <person name="Eastwood N."/>
            <person name="Colbourne J.K."/>
            <person name="Zhou J."/>
            <person name="Mallon E."/>
            <person name="Orsini L."/>
        </authorList>
    </citation>
    <scope>NUCLEOTIDE SEQUENCE [LARGE SCALE GENOMIC DNA]</scope>
    <source>
        <strain evidence="1">LRV0_1</strain>
    </source>
</reference>
<proteinExistence type="predicted"/>
<organism evidence="1 2">
    <name type="scientific">Daphnia magna</name>
    <dbReference type="NCBI Taxonomy" id="35525"/>
    <lineage>
        <taxon>Eukaryota</taxon>
        <taxon>Metazoa</taxon>
        <taxon>Ecdysozoa</taxon>
        <taxon>Arthropoda</taxon>
        <taxon>Crustacea</taxon>
        <taxon>Branchiopoda</taxon>
        <taxon>Diplostraca</taxon>
        <taxon>Cladocera</taxon>
        <taxon>Anomopoda</taxon>
        <taxon>Daphniidae</taxon>
        <taxon>Daphnia</taxon>
    </lineage>
</organism>
<dbReference type="Proteomes" id="UP001234178">
    <property type="component" value="Unassembled WGS sequence"/>
</dbReference>
<evidence type="ECO:0000313" key="2">
    <source>
        <dbReference type="Proteomes" id="UP001234178"/>
    </source>
</evidence>
<protein>
    <submittedName>
        <fullName evidence="1">Uncharacterized protein</fullName>
    </submittedName>
</protein>
<name>A0ABR0A3H7_9CRUS</name>
<comment type="caution">
    <text evidence="1">The sequence shown here is derived from an EMBL/GenBank/DDBJ whole genome shotgun (WGS) entry which is preliminary data.</text>
</comment>
<dbReference type="EMBL" id="JAOYFB010000036">
    <property type="protein sequence ID" value="KAK4019510.1"/>
    <property type="molecule type" value="Genomic_DNA"/>
</dbReference>